<accession>A0A9P7C8N1</accession>
<organism evidence="1 2">
    <name type="scientific">Rhizopus delemar</name>
    <dbReference type="NCBI Taxonomy" id="936053"/>
    <lineage>
        <taxon>Eukaryota</taxon>
        <taxon>Fungi</taxon>
        <taxon>Fungi incertae sedis</taxon>
        <taxon>Mucoromycota</taxon>
        <taxon>Mucoromycotina</taxon>
        <taxon>Mucoromycetes</taxon>
        <taxon>Mucorales</taxon>
        <taxon>Mucorineae</taxon>
        <taxon>Rhizopodaceae</taxon>
        <taxon>Rhizopus</taxon>
    </lineage>
</organism>
<keyword evidence="2" id="KW-1185">Reference proteome</keyword>
<dbReference type="EMBL" id="JAANIU010006644">
    <property type="protein sequence ID" value="KAG1540840.1"/>
    <property type="molecule type" value="Genomic_DNA"/>
</dbReference>
<evidence type="ECO:0000313" key="1">
    <source>
        <dbReference type="EMBL" id="KAG1540840.1"/>
    </source>
</evidence>
<protein>
    <submittedName>
        <fullName evidence="1">Uncharacterized protein</fullName>
    </submittedName>
</protein>
<comment type="caution">
    <text evidence="1">The sequence shown here is derived from an EMBL/GenBank/DDBJ whole genome shotgun (WGS) entry which is preliminary data.</text>
</comment>
<reference evidence="1 2" key="1">
    <citation type="journal article" date="2020" name="Microb. Genom.">
        <title>Genetic diversity of clinical and environmental Mucorales isolates obtained from an investigation of mucormycosis cases among solid organ transplant recipients.</title>
        <authorList>
            <person name="Nguyen M.H."/>
            <person name="Kaul D."/>
            <person name="Muto C."/>
            <person name="Cheng S.J."/>
            <person name="Richter R.A."/>
            <person name="Bruno V.M."/>
            <person name="Liu G."/>
            <person name="Beyhan S."/>
            <person name="Sundermann A.J."/>
            <person name="Mounaud S."/>
            <person name="Pasculle A.W."/>
            <person name="Nierman W.C."/>
            <person name="Driscoll E."/>
            <person name="Cumbie R."/>
            <person name="Clancy C.J."/>
            <person name="Dupont C.L."/>
        </authorList>
    </citation>
    <scope>NUCLEOTIDE SEQUENCE [LARGE SCALE GENOMIC DNA]</scope>
    <source>
        <strain evidence="1 2">GL24</strain>
    </source>
</reference>
<evidence type="ECO:0000313" key="2">
    <source>
        <dbReference type="Proteomes" id="UP000740926"/>
    </source>
</evidence>
<sequence length="210" mass="22883">MLEAQTTETFDAERSWSFAAGQEGWTAFNASNVLVSWIAQSPYYVRAEPIVGTAIGRLDRILKPAERYDPKVNPVVRVRVRFPNGCPSGMFQIYVAVNGSTSTGTNAQLRMVSKTLTGWQTVDFDLMAINEIVSGATDISRIILGDTRTASNGVFEVDFVGVGRYGAPVSRAVFLEEKSARVSADQANVESVETLQTRVKDVEGSPRPGQ</sequence>
<dbReference type="Proteomes" id="UP000740926">
    <property type="component" value="Unassembled WGS sequence"/>
</dbReference>
<name>A0A9P7C8N1_9FUNG</name>
<dbReference type="AlphaFoldDB" id="A0A9P7C8N1"/>
<gene>
    <name evidence="1" type="ORF">G6F50_014306</name>
</gene>
<proteinExistence type="predicted"/>